<accession>A0A140PUE0</accession>
<protein>
    <submittedName>
        <fullName evidence="1">Uncharacterized protein</fullName>
    </submittedName>
</protein>
<dbReference type="RefSeq" id="WP_008700846.1">
    <property type="nucleotide sequence ID" value="NZ_AKBT01000001.1"/>
</dbReference>
<dbReference type="AlphaFoldDB" id="A0A140PUE0"/>
<gene>
    <name evidence="1" type="ORF">FSDG_00793</name>
</gene>
<dbReference type="HOGENOM" id="CLU_1118899_0_0_0"/>
<sequence>MFYIYTKEKKPKIKFTVNLTREEVKELMGDNLFLDYPDLDKNNFIIVEQENIFKYPILGNDGIIREMTRDELVADGIEVQLNQGEKIENGKIVKIEKPHNKLEELWNWTGTEWVYNHSAEKEKYFTEIDAIKAKILSYGFDYEIEGKKHRQKCRDKDITLLASNITFMMGERAIFGKEEPITWYFEDNFGLKLDLQKSLMLANYGKTFTQSVYDTEHYFKTKVEPKIVSEKEFEEKRQEIHNKLVGDKK</sequence>
<name>A0A140PUE0_9FUSO</name>
<evidence type="ECO:0000313" key="1">
    <source>
        <dbReference type="EMBL" id="EEO42234.1"/>
    </source>
</evidence>
<organism evidence="1 2">
    <name type="scientific">Fusobacterium animalis 7_1</name>
    <dbReference type="NCBI Taxonomy" id="457405"/>
    <lineage>
        <taxon>Bacteria</taxon>
        <taxon>Fusobacteriati</taxon>
        <taxon>Fusobacteriota</taxon>
        <taxon>Fusobacteriia</taxon>
        <taxon>Fusobacteriales</taxon>
        <taxon>Fusobacteriaceae</taxon>
        <taxon>Fusobacterium</taxon>
    </lineage>
</organism>
<dbReference type="EMBL" id="CP007062">
    <property type="protein sequence ID" value="EEO42234.1"/>
    <property type="molecule type" value="Genomic_DNA"/>
</dbReference>
<reference evidence="1 2" key="1">
    <citation type="submission" date="2013-11" db="EMBL/GenBank/DDBJ databases">
        <title>The Genome Sequence of Fusobacterium sp. 7_1.</title>
        <authorList>
            <consortium name="The Broad Institute Genome Sequencing Platform"/>
            <person name="Earl A."/>
            <person name="Ward D."/>
            <person name="Feldgarden M."/>
            <person name="Gevers D."/>
            <person name="Strauss J."/>
            <person name="Ambrose C.E."/>
            <person name="Allen-Vercoe E."/>
            <person name="Walker B."/>
            <person name="Young S.K."/>
            <person name="Zeng Q."/>
            <person name="Gargeya S."/>
            <person name="Fitzgerald M."/>
            <person name="Haas B."/>
            <person name="Abouelleil A."/>
            <person name="Alvarado L."/>
            <person name="Arachchi H.M."/>
            <person name="Berlin A.M."/>
            <person name="Chapman S.B."/>
            <person name="Goldberg J."/>
            <person name="Griggs A."/>
            <person name="Gujja S."/>
            <person name="Hansen M."/>
            <person name="Howarth C."/>
            <person name="Imamovic A."/>
            <person name="Larimer J."/>
            <person name="McCowen C."/>
            <person name="Montmayeur A."/>
            <person name="Murphy C."/>
            <person name="Neiman D."/>
            <person name="Pearson M."/>
            <person name="Priest M."/>
            <person name="Roberts A."/>
            <person name="Saif S."/>
            <person name="Shea T."/>
            <person name="Sisk P."/>
            <person name="Sykes S."/>
            <person name="Wortman J."/>
            <person name="Nusbaum C."/>
            <person name="Birren B."/>
        </authorList>
    </citation>
    <scope>NUCLEOTIDE SEQUENCE [LARGE SCALE GENOMIC DNA]</scope>
    <source>
        <strain evidence="1 2">7_1</strain>
    </source>
</reference>
<dbReference type="KEGG" id="fne:FSDG_00793"/>
<dbReference type="eggNOG" id="ENOG5033MME">
    <property type="taxonomic scope" value="Bacteria"/>
</dbReference>
<evidence type="ECO:0000313" key="2">
    <source>
        <dbReference type="Proteomes" id="UP000002799"/>
    </source>
</evidence>
<dbReference type="Proteomes" id="UP000002799">
    <property type="component" value="Chromosome"/>
</dbReference>
<proteinExistence type="predicted"/>